<evidence type="ECO:0000256" key="3">
    <source>
        <dbReference type="ARBA" id="ARBA00022695"/>
    </source>
</evidence>
<feature type="domain" description="Reverse transcriptase" evidence="8">
    <location>
        <begin position="64"/>
        <end position="146"/>
    </location>
</feature>
<dbReference type="InterPro" id="IPR043128">
    <property type="entry name" value="Rev_trsase/Diguanyl_cyclase"/>
</dbReference>
<evidence type="ECO:0000313" key="9">
    <source>
        <dbReference type="EMBL" id="GBL59736.1"/>
    </source>
</evidence>
<dbReference type="Gene3D" id="3.10.10.10">
    <property type="entry name" value="HIV Type 1 Reverse Transcriptase, subunit A, domain 1"/>
    <property type="match status" value="1"/>
</dbReference>
<dbReference type="InterPro" id="IPR000477">
    <property type="entry name" value="RT_dom"/>
</dbReference>
<evidence type="ECO:0000256" key="6">
    <source>
        <dbReference type="ARBA" id="ARBA00022801"/>
    </source>
</evidence>
<dbReference type="GO" id="GO:0004519">
    <property type="term" value="F:endonuclease activity"/>
    <property type="evidence" value="ECO:0007669"/>
    <property type="project" value="UniProtKB-KW"/>
</dbReference>
<evidence type="ECO:0000313" key="10">
    <source>
        <dbReference type="Proteomes" id="UP000499080"/>
    </source>
</evidence>
<sequence length="153" mass="17687">MHLCFLCNGEKMAFISDSDIVSTPPPHFTVTISRRFCINLRNSLKDIQKSGFPLKNGSLSCLKDNSWRFCVDYRRLNKVTKKDVYPLPRIDDILDCMQGSKFFSSMDLSSGYWQIEVNEPDREKMAFITPEGLYEFNVMPFGLCNARQPRLRG</sequence>
<evidence type="ECO:0000256" key="5">
    <source>
        <dbReference type="ARBA" id="ARBA00022759"/>
    </source>
</evidence>
<evidence type="ECO:0000256" key="7">
    <source>
        <dbReference type="ARBA" id="ARBA00022918"/>
    </source>
</evidence>
<dbReference type="OrthoDB" id="112267at2759"/>
<evidence type="ECO:0000256" key="4">
    <source>
        <dbReference type="ARBA" id="ARBA00022722"/>
    </source>
</evidence>
<organism evidence="9 10">
    <name type="scientific">Araneus ventricosus</name>
    <name type="common">Orbweaver spider</name>
    <name type="synonym">Epeira ventricosa</name>
    <dbReference type="NCBI Taxonomy" id="182803"/>
    <lineage>
        <taxon>Eukaryota</taxon>
        <taxon>Metazoa</taxon>
        <taxon>Ecdysozoa</taxon>
        <taxon>Arthropoda</taxon>
        <taxon>Chelicerata</taxon>
        <taxon>Arachnida</taxon>
        <taxon>Araneae</taxon>
        <taxon>Araneomorphae</taxon>
        <taxon>Entelegynae</taxon>
        <taxon>Araneoidea</taxon>
        <taxon>Araneidae</taxon>
        <taxon>Araneus</taxon>
    </lineage>
</organism>
<keyword evidence="10" id="KW-1185">Reference proteome</keyword>
<dbReference type="GO" id="GO:0008233">
    <property type="term" value="F:peptidase activity"/>
    <property type="evidence" value="ECO:0007669"/>
    <property type="project" value="UniProtKB-KW"/>
</dbReference>
<keyword evidence="7" id="KW-0695">RNA-directed DNA polymerase</keyword>
<keyword evidence="2" id="KW-0808">Transferase</keyword>
<keyword evidence="4" id="KW-0540">Nuclease</keyword>
<dbReference type="EMBL" id="BGPR01076168">
    <property type="protein sequence ID" value="GBL59736.1"/>
    <property type="molecule type" value="Genomic_DNA"/>
</dbReference>
<dbReference type="FunFam" id="3.10.10.10:FF:000007">
    <property type="entry name" value="Retrovirus-related Pol polyprotein from transposon 17.6-like Protein"/>
    <property type="match status" value="1"/>
</dbReference>
<dbReference type="InterPro" id="IPR053134">
    <property type="entry name" value="RNA-dir_DNA_polymerase"/>
</dbReference>
<evidence type="ECO:0000259" key="8">
    <source>
        <dbReference type="Pfam" id="PF00078"/>
    </source>
</evidence>
<dbReference type="Pfam" id="PF00078">
    <property type="entry name" value="RVT_1"/>
    <property type="match status" value="1"/>
</dbReference>
<dbReference type="Proteomes" id="UP000499080">
    <property type="component" value="Unassembled WGS sequence"/>
</dbReference>
<keyword evidence="6" id="KW-0378">Hydrolase</keyword>
<comment type="caution">
    <text evidence="9">The sequence shown here is derived from an EMBL/GenBank/DDBJ whole genome shotgun (WGS) entry which is preliminary data.</text>
</comment>
<reference evidence="9 10" key="1">
    <citation type="journal article" date="2019" name="Sci. Rep.">
        <title>Orb-weaving spider Araneus ventricosus genome elucidates the spidroin gene catalogue.</title>
        <authorList>
            <person name="Kono N."/>
            <person name="Nakamura H."/>
            <person name="Ohtoshi R."/>
            <person name="Moran D.A.P."/>
            <person name="Shinohara A."/>
            <person name="Yoshida Y."/>
            <person name="Fujiwara M."/>
            <person name="Mori M."/>
            <person name="Tomita M."/>
            <person name="Arakawa K."/>
        </authorList>
    </citation>
    <scope>NUCLEOTIDE SEQUENCE [LARGE SCALE GENOMIC DNA]</scope>
</reference>
<keyword evidence="3" id="KW-0548">Nucleotidyltransferase</keyword>
<keyword evidence="1" id="KW-0645">Protease</keyword>
<keyword evidence="5" id="KW-0255">Endonuclease</keyword>
<dbReference type="GO" id="GO:0006508">
    <property type="term" value="P:proteolysis"/>
    <property type="evidence" value="ECO:0007669"/>
    <property type="project" value="UniProtKB-KW"/>
</dbReference>
<dbReference type="InterPro" id="IPR043502">
    <property type="entry name" value="DNA/RNA_pol_sf"/>
</dbReference>
<evidence type="ECO:0000256" key="1">
    <source>
        <dbReference type="ARBA" id="ARBA00022670"/>
    </source>
</evidence>
<protein>
    <submittedName>
        <fullName evidence="9">Transposon Ty3-I Gag-Pol polyprotein</fullName>
    </submittedName>
</protein>
<evidence type="ECO:0000256" key="2">
    <source>
        <dbReference type="ARBA" id="ARBA00022679"/>
    </source>
</evidence>
<dbReference type="SUPFAM" id="SSF56672">
    <property type="entry name" value="DNA/RNA polymerases"/>
    <property type="match status" value="1"/>
</dbReference>
<dbReference type="GO" id="GO:0003964">
    <property type="term" value="F:RNA-directed DNA polymerase activity"/>
    <property type="evidence" value="ECO:0007669"/>
    <property type="project" value="UniProtKB-KW"/>
</dbReference>
<name>A0A4Y1ZN38_ARAVE</name>
<dbReference type="CDD" id="cd01647">
    <property type="entry name" value="RT_LTR"/>
    <property type="match status" value="1"/>
</dbReference>
<dbReference type="Gene3D" id="3.30.70.270">
    <property type="match status" value="1"/>
</dbReference>
<gene>
    <name evidence="9" type="primary">TY3B-I_404</name>
    <name evidence="9" type="ORF">AVEN_149246_1</name>
</gene>
<proteinExistence type="predicted"/>
<dbReference type="AlphaFoldDB" id="A0A4Y1ZN38"/>
<dbReference type="PANTHER" id="PTHR24559:SF444">
    <property type="entry name" value="REVERSE TRANSCRIPTASE DOMAIN-CONTAINING PROTEIN"/>
    <property type="match status" value="1"/>
</dbReference>
<dbReference type="PANTHER" id="PTHR24559">
    <property type="entry name" value="TRANSPOSON TY3-I GAG-POL POLYPROTEIN"/>
    <property type="match status" value="1"/>
</dbReference>
<accession>A0A4Y1ZN38</accession>